<dbReference type="OrthoDB" id="10040922at2759"/>
<feature type="non-terminal residue" evidence="10">
    <location>
        <position position="1"/>
    </location>
</feature>
<feature type="region of interest" description="Disordered" evidence="7">
    <location>
        <begin position="50"/>
        <end position="72"/>
    </location>
</feature>
<dbReference type="EMBL" id="QEFC01001890">
    <property type="protein sequence ID" value="KAE9454997.1"/>
    <property type="molecule type" value="Genomic_DNA"/>
</dbReference>
<gene>
    <name evidence="10" type="ORF">C3L33_13101</name>
</gene>
<dbReference type="Pfam" id="PF13962">
    <property type="entry name" value="PGG"/>
    <property type="match status" value="1"/>
</dbReference>
<feature type="transmembrane region" description="Helical" evidence="8">
    <location>
        <begin position="124"/>
        <end position="149"/>
    </location>
</feature>
<reference evidence="10" key="1">
    <citation type="journal article" date="2019" name="Genome Biol. Evol.">
        <title>The Rhododendron genome and chromosomal organization provide insight into shared whole-genome duplications across the heath family (Ericaceae).</title>
        <authorList>
            <person name="Soza V.L."/>
            <person name="Lindsley D."/>
            <person name="Waalkes A."/>
            <person name="Ramage E."/>
            <person name="Patwardhan R.P."/>
            <person name="Burton J.N."/>
            <person name="Adey A."/>
            <person name="Kumar A."/>
            <person name="Qiu R."/>
            <person name="Shendure J."/>
            <person name="Hall B."/>
        </authorList>
    </citation>
    <scope>NUCLEOTIDE SEQUENCE</scope>
    <source>
        <strain evidence="10">RSF 1966-606</strain>
    </source>
</reference>
<feature type="domain" description="PGG" evidence="9">
    <location>
        <begin position="76"/>
        <end position="193"/>
    </location>
</feature>
<feature type="transmembrane region" description="Helical" evidence="8">
    <location>
        <begin position="170"/>
        <end position="192"/>
    </location>
</feature>
<feature type="compositionally biased region" description="Basic and acidic residues" evidence="7">
    <location>
        <begin position="50"/>
        <end position="65"/>
    </location>
</feature>
<evidence type="ECO:0000313" key="10">
    <source>
        <dbReference type="EMBL" id="KAE9454997.1"/>
    </source>
</evidence>
<evidence type="ECO:0000259" key="9">
    <source>
        <dbReference type="Pfam" id="PF13962"/>
    </source>
</evidence>
<proteinExistence type="predicted"/>
<sequence length="249" mass="28016">IGVRKYLLLQKKYLFGGEDEKDEGGKGMMNNKEQKDWLLQKKFLRGLDEKDERGKGMMNNREQKEQRKKVKQKAAEEMSKMAETHMIVATLISTITFAAGFTIPGGYHGEQGPNQGMAVLVREAAFKAFVISNTIALICSTSSVFLYVSASLFNITGRGRGEKRAHRYEIAFWLILTAMVAMMLAFSTGAYAVLAHSLGLAIATCVIACSSFIVYAFELKKHFAEESLSSFWEEFREDPFDFCRSCFCK</sequence>
<keyword evidence="4 8" id="KW-1133">Transmembrane helix</keyword>
<protein>
    <recommendedName>
        <fullName evidence="9">PGG domain-containing protein</fullName>
    </recommendedName>
</protein>
<evidence type="ECO:0000256" key="4">
    <source>
        <dbReference type="ARBA" id="ARBA00022989"/>
    </source>
</evidence>
<dbReference type="PANTHER" id="PTHR24186:SF36">
    <property type="entry name" value="SERINE_THREONINE-PROTEIN PHOSPHATASE 6 REGULATORY ANKYRIN REPEAT SUBUNIT A-LIKE"/>
    <property type="match status" value="1"/>
</dbReference>
<evidence type="ECO:0000256" key="2">
    <source>
        <dbReference type="ARBA" id="ARBA00022692"/>
    </source>
</evidence>
<keyword evidence="6 8" id="KW-0472">Membrane</keyword>
<dbReference type="GO" id="GO:0005886">
    <property type="term" value="C:plasma membrane"/>
    <property type="evidence" value="ECO:0007669"/>
    <property type="project" value="TreeGrafter"/>
</dbReference>
<keyword evidence="2 8" id="KW-0812">Transmembrane</keyword>
<evidence type="ECO:0000256" key="3">
    <source>
        <dbReference type="ARBA" id="ARBA00022737"/>
    </source>
</evidence>
<evidence type="ECO:0000256" key="8">
    <source>
        <dbReference type="SAM" id="Phobius"/>
    </source>
</evidence>
<comment type="caution">
    <text evidence="10">The sequence shown here is derived from an EMBL/GenBank/DDBJ whole genome shotgun (WGS) entry which is preliminary data.</text>
</comment>
<dbReference type="PANTHER" id="PTHR24186">
    <property type="entry name" value="PROTEIN PHOSPHATASE 1 REGULATORY SUBUNIT"/>
    <property type="match status" value="1"/>
</dbReference>
<feature type="transmembrane region" description="Helical" evidence="8">
    <location>
        <begin position="198"/>
        <end position="217"/>
    </location>
</feature>
<name>A0A6A4LK76_9ERIC</name>
<accession>A0A6A4LK76</accession>
<evidence type="ECO:0000256" key="1">
    <source>
        <dbReference type="ARBA" id="ARBA00004141"/>
    </source>
</evidence>
<keyword evidence="3" id="KW-0677">Repeat</keyword>
<evidence type="ECO:0000256" key="5">
    <source>
        <dbReference type="ARBA" id="ARBA00023043"/>
    </source>
</evidence>
<evidence type="ECO:0000256" key="6">
    <source>
        <dbReference type="ARBA" id="ARBA00023136"/>
    </source>
</evidence>
<comment type="subcellular location">
    <subcellularLocation>
        <location evidence="1">Membrane</location>
        <topology evidence="1">Multi-pass membrane protein</topology>
    </subcellularLocation>
</comment>
<organism evidence="10">
    <name type="scientific">Rhododendron williamsianum</name>
    <dbReference type="NCBI Taxonomy" id="262921"/>
    <lineage>
        <taxon>Eukaryota</taxon>
        <taxon>Viridiplantae</taxon>
        <taxon>Streptophyta</taxon>
        <taxon>Embryophyta</taxon>
        <taxon>Tracheophyta</taxon>
        <taxon>Spermatophyta</taxon>
        <taxon>Magnoliopsida</taxon>
        <taxon>eudicotyledons</taxon>
        <taxon>Gunneridae</taxon>
        <taxon>Pentapetalae</taxon>
        <taxon>asterids</taxon>
        <taxon>Ericales</taxon>
        <taxon>Ericaceae</taxon>
        <taxon>Ericoideae</taxon>
        <taxon>Rhodoreae</taxon>
        <taxon>Rhododendron</taxon>
    </lineage>
</organism>
<keyword evidence="5" id="KW-0040">ANK repeat</keyword>
<feature type="transmembrane region" description="Helical" evidence="8">
    <location>
        <begin position="86"/>
        <end position="104"/>
    </location>
</feature>
<evidence type="ECO:0000256" key="7">
    <source>
        <dbReference type="SAM" id="MobiDB-lite"/>
    </source>
</evidence>
<dbReference type="AlphaFoldDB" id="A0A6A4LK76"/>
<dbReference type="InterPro" id="IPR026961">
    <property type="entry name" value="PGG_dom"/>
</dbReference>